<feature type="region of interest" description="Disordered" evidence="1">
    <location>
        <begin position="23"/>
        <end position="71"/>
    </location>
</feature>
<proteinExistence type="predicted"/>
<comment type="caution">
    <text evidence="2">The sequence shown here is derived from an EMBL/GenBank/DDBJ whole genome shotgun (WGS) entry which is preliminary data.</text>
</comment>
<dbReference type="Proteomes" id="UP000632849">
    <property type="component" value="Unassembled WGS sequence"/>
</dbReference>
<sequence length="71" mass="7362">MNAVPELSGVDLARQALLAAREAAKKNGAQKKKPKRRTGTTLQRDGHGPLGLSAKGLGGVDMGFNREPGAP</sequence>
<reference evidence="2" key="1">
    <citation type="journal article" date="2014" name="Int. J. Syst. Evol. Microbiol.">
        <title>Complete genome sequence of Corynebacterium casei LMG S-19264T (=DSM 44701T), isolated from a smear-ripened cheese.</title>
        <authorList>
            <consortium name="US DOE Joint Genome Institute (JGI-PGF)"/>
            <person name="Walter F."/>
            <person name="Albersmeier A."/>
            <person name="Kalinowski J."/>
            <person name="Ruckert C."/>
        </authorList>
    </citation>
    <scope>NUCLEOTIDE SEQUENCE</scope>
    <source>
        <strain evidence="2">JCM 4122</strain>
    </source>
</reference>
<evidence type="ECO:0000313" key="3">
    <source>
        <dbReference type="Proteomes" id="UP000632849"/>
    </source>
</evidence>
<dbReference type="EMBL" id="BNBE01000004">
    <property type="protein sequence ID" value="GHG23850.1"/>
    <property type="molecule type" value="Genomic_DNA"/>
</dbReference>
<accession>A0A919BWU6</accession>
<evidence type="ECO:0000256" key="1">
    <source>
        <dbReference type="SAM" id="MobiDB-lite"/>
    </source>
</evidence>
<name>A0A919BWU6_STRFL</name>
<gene>
    <name evidence="2" type="ORF">GCM10017667_69170</name>
</gene>
<reference evidence="2" key="2">
    <citation type="submission" date="2020-09" db="EMBL/GenBank/DDBJ databases">
        <authorList>
            <person name="Sun Q."/>
            <person name="Ohkuma M."/>
        </authorList>
    </citation>
    <scope>NUCLEOTIDE SEQUENCE</scope>
    <source>
        <strain evidence="2">JCM 4122</strain>
    </source>
</reference>
<organism evidence="2 3">
    <name type="scientific">Streptomyces filamentosus</name>
    <name type="common">Streptomyces roseosporus</name>
    <dbReference type="NCBI Taxonomy" id="67294"/>
    <lineage>
        <taxon>Bacteria</taxon>
        <taxon>Bacillati</taxon>
        <taxon>Actinomycetota</taxon>
        <taxon>Actinomycetes</taxon>
        <taxon>Kitasatosporales</taxon>
        <taxon>Streptomycetaceae</taxon>
        <taxon>Streptomyces</taxon>
    </lineage>
</organism>
<dbReference type="RefSeq" id="WP_229915796.1">
    <property type="nucleotide sequence ID" value="NZ_BNBE01000004.1"/>
</dbReference>
<protein>
    <submittedName>
        <fullName evidence="2">Uncharacterized protein</fullName>
    </submittedName>
</protein>
<keyword evidence="3" id="KW-1185">Reference proteome</keyword>
<dbReference type="AlphaFoldDB" id="A0A919BWU6"/>
<feature type="compositionally biased region" description="Basic residues" evidence="1">
    <location>
        <begin position="28"/>
        <end position="38"/>
    </location>
</feature>
<evidence type="ECO:0000313" key="2">
    <source>
        <dbReference type="EMBL" id="GHG23850.1"/>
    </source>
</evidence>